<dbReference type="SMART" id="SM00471">
    <property type="entry name" value="HDc"/>
    <property type="match status" value="1"/>
</dbReference>
<evidence type="ECO:0000313" key="4">
    <source>
        <dbReference type="Proteomes" id="UP000648801"/>
    </source>
</evidence>
<dbReference type="InterPro" id="IPR006674">
    <property type="entry name" value="HD_domain"/>
</dbReference>
<reference evidence="3" key="2">
    <citation type="submission" date="2020-09" db="EMBL/GenBank/DDBJ databases">
        <authorList>
            <person name="Sun Q."/>
            <person name="Zhou Y."/>
        </authorList>
    </citation>
    <scope>NUCLEOTIDE SEQUENCE</scope>
    <source>
        <strain evidence="3">CGMCC 1.15447</strain>
    </source>
</reference>
<dbReference type="PANTHER" id="PTHR45228">
    <property type="entry name" value="CYCLIC DI-GMP PHOSPHODIESTERASE TM_0186-RELATED"/>
    <property type="match status" value="1"/>
</dbReference>
<protein>
    <recommendedName>
        <fullName evidence="5">HD domain-containing protein</fullName>
    </recommendedName>
</protein>
<name>A0A916RZ52_9BACT</name>
<keyword evidence="4" id="KW-1185">Reference proteome</keyword>
<dbReference type="AlphaFoldDB" id="A0A916RZ52"/>
<accession>A0A916RZ52</accession>
<dbReference type="InterPro" id="IPR006675">
    <property type="entry name" value="HDIG_dom"/>
</dbReference>
<dbReference type="PROSITE" id="PS51831">
    <property type="entry name" value="HD"/>
    <property type="match status" value="1"/>
</dbReference>
<dbReference type="PANTHER" id="PTHR45228:SF5">
    <property type="entry name" value="CYCLIC DI-GMP PHOSPHODIESTERASE VC_1348-RELATED"/>
    <property type="match status" value="1"/>
</dbReference>
<dbReference type="InterPro" id="IPR003607">
    <property type="entry name" value="HD/PDEase_dom"/>
</dbReference>
<dbReference type="EMBL" id="BMJB01000003">
    <property type="protein sequence ID" value="GGA77672.1"/>
    <property type="molecule type" value="Genomic_DNA"/>
</dbReference>
<dbReference type="Pfam" id="PF13487">
    <property type="entry name" value="HD_5"/>
    <property type="match status" value="2"/>
</dbReference>
<organism evidence="3 4">
    <name type="scientific">Edaphobacter acidisoli</name>
    <dbReference type="NCBI Taxonomy" id="2040573"/>
    <lineage>
        <taxon>Bacteria</taxon>
        <taxon>Pseudomonadati</taxon>
        <taxon>Acidobacteriota</taxon>
        <taxon>Terriglobia</taxon>
        <taxon>Terriglobales</taxon>
        <taxon>Acidobacteriaceae</taxon>
        <taxon>Edaphobacter</taxon>
    </lineage>
</organism>
<dbReference type="InterPro" id="IPR052020">
    <property type="entry name" value="Cyclic_di-GMP/3'3'-cGAMP_PDE"/>
</dbReference>
<gene>
    <name evidence="3" type="ORF">GCM10011507_31140</name>
</gene>
<comment type="caution">
    <text evidence="3">The sequence shown here is derived from an EMBL/GenBank/DDBJ whole genome shotgun (WGS) entry which is preliminary data.</text>
</comment>
<feature type="domain" description="HD" evidence="1">
    <location>
        <begin position="229"/>
        <end position="351"/>
    </location>
</feature>
<dbReference type="SUPFAM" id="SSF109604">
    <property type="entry name" value="HD-domain/PDEase-like"/>
    <property type="match status" value="2"/>
</dbReference>
<dbReference type="InterPro" id="IPR037522">
    <property type="entry name" value="HD_GYP_dom"/>
</dbReference>
<proteinExistence type="predicted"/>
<feature type="domain" description="HD-GYP" evidence="2">
    <location>
        <begin position="207"/>
        <end position="402"/>
    </location>
</feature>
<evidence type="ECO:0000259" key="2">
    <source>
        <dbReference type="PROSITE" id="PS51832"/>
    </source>
</evidence>
<feature type="domain" description="HD-GYP" evidence="2">
    <location>
        <begin position="1"/>
        <end position="185"/>
    </location>
</feature>
<sequence length="409" mass="45138">MRKREEAISLSEVISALGYALELKEGSVKGHAQRSCLVGMRIGREIRLGAVEMDALYYALLLKDVAGNYFIDGMDVAQASLRAVRGASIMRKLGLNELAAEAVRCAEERWDGGGIPDSLRGEEIPLLARICAVARYLDTVASVSGTRRAMDALAERGGSWFDRGLVRVAESIAERGELWKGCFWGEQQDETRHVVCDLDPGRREYREAAEIDRVCEAFADVVDAKSHFTFSHSIGVADAARGIAERVGLREDRVQVVRRAALLHDIGKLSVSNRILDKVGGLNAAEWRAVRQHPGYTRRILEHVEPFHEIAVIAGQHHEKLDGSGYPNRMVARDLSLEARIVAVADIYGALSEDRPYRAGLEFEQIVPILKDLAPKKLDRDCVEALVDVVASHRKPVFAHATPLVYAAV</sequence>
<dbReference type="CDD" id="cd00077">
    <property type="entry name" value="HDc"/>
    <property type="match status" value="2"/>
</dbReference>
<dbReference type="PROSITE" id="PS51832">
    <property type="entry name" value="HD_GYP"/>
    <property type="match status" value="2"/>
</dbReference>
<evidence type="ECO:0008006" key="5">
    <source>
        <dbReference type="Google" id="ProtNLM"/>
    </source>
</evidence>
<dbReference type="Gene3D" id="1.10.3210.10">
    <property type="entry name" value="Hypothetical protein af1432"/>
    <property type="match status" value="2"/>
</dbReference>
<dbReference type="NCBIfam" id="TIGR00277">
    <property type="entry name" value="HDIG"/>
    <property type="match status" value="1"/>
</dbReference>
<reference evidence="3" key="1">
    <citation type="journal article" date="2014" name="Int. J. Syst. Evol. Microbiol.">
        <title>Complete genome sequence of Corynebacterium casei LMG S-19264T (=DSM 44701T), isolated from a smear-ripened cheese.</title>
        <authorList>
            <consortium name="US DOE Joint Genome Institute (JGI-PGF)"/>
            <person name="Walter F."/>
            <person name="Albersmeier A."/>
            <person name="Kalinowski J."/>
            <person name="Ruckert C."/>
        </authorList>
    </citation>
    <scope>NUCLEOTIDE SEQUENCE</scope>
    <source>
        <strain evidence="3">CGMCC 1.15447</strain>
    </source>
</reference>
<evidence type="ECO:0000259" key="1">
    <source>
        <dbReference type="PROSITE" id="PS51831"/>
    </source>
</evidence>
<evidence type="ECO:0000313" key="3">
    <source>
        <dbReference type="EMBL" id="GGA77672.1"/>
    </source>
</evidence>
<dbReference type="RefSeq" id="WP_188760460.1">
    <property type="nucleotide sequence ID" value="NZ_BMJB01000003.1"/>
</dbReference>
<dbReference type="Proteomes" id="UP000648801">
    <property type="component" value="Unassembled WGS sequence"/>
</dbReference>